<accession>A0A9W8G9X1</accession>
<dbReference type="SUPFAM" id="SSF48371">
    <property type="entry name" value="ARM repeat"/>
    <property type="match status" value="3"/>
</dbReference>
<name>A0A9W8G9X1_9FUNG</name>
<dbReference type="GO" id="GO:0003729">
    <property type="term" value="F:mRNA binding"/>
    <property type="evidence" value="ECO:0007669"/>
    <property type="project" value="TreeGrafter"/>
</dbReference>
<evidence type="ECO:0000256" key="3">
    <source>
        <dbReference type="ARBA" id="ARBA00022664"/>
    </source>
</evidence>
<proteinExistence type="inferred from homology"/>
<dbReference type="Pfam" id="PF02854">
    <property type="entry name" value="MIF4G"/>
    <property type="match status" value="1"/>
</dbReference>
<dbReference type="InterPro" id="IPR015174">
    <property type="entry name" value="MIF4G-like_typ-2"/>
</dbReference>
<evidence type="ECO:0000313" key="8">
    <source>
        <dbReference type="EMBL" id="KAJ2678900.1"/>
    </source>
</evidence>
<comment type="caution">
    <text evidence="8">The sequence shown here is derived from an EMBL/GenBank/DDBJ whole genome shotgun (WGS) entry which is preliminary data.</text>
</comment>
<gene>
    <name evidence="8" type="primary">cbc1</name>
    <name evidence="8" type="ORF">GGI25_001889</name>
</gene>
<evidence type="ECO:0000256" key="1">
    <source>
        <dbReference type="ARBA" id="ARBA00004123"/>
    </source>
</evidence>
<dbReference type="Proteomes" id="UP001151518">
    <property type="component" value="Unassembled WGS sequence"/>
</dbReference>
<dbReference type="AlphaFoldDB" id="A0A9W8G9X1"/>
<comment type="subcellular location">
    <subcellularLocation>
        <location evidence="1">Nucleus</location>
    </subcellularLocation>
</comment>
<dbReference type="GO" id="GO:0000184">
    <property type="term" value="P:nuclear-transcribed mRNA catabolic process, nonsense-mediated decay"/>
    <property type="evidence" value="ECO:0007669"/>
    <property type="project" value="TreeGrafter"/>
</dbReference>
<evidence type="ECO:0000259" key="7">
    <source>
        <dbReference type="SMART" id="SM00543"/>
    </source>
</evidence>
<dbReference type="GO" id="GO:0008380">
    <property type="term" value="P:RNA splicing"/>
    <property type="evidence" value="ECO:0007669"/>
    <property type="project" value="UniProtKB-KW"/>
</dbReference>
<feature type="domain" description="MIF4G" evidence="7">
    <location>
        <begin position="193"/>
        <end position="413"/>
    </location>
</feature>
<evidence type="ECO:0000256" key="5">
    <source>
        <dbReference type="ARBA" id="ARBA00023242"/>
    </source>
</evidence>
<dbReference type="GO" id="GO:0006397">
    <property type="term" value="P:mRNA processing"/>
    <property type="evidence" value="ECO:0007669"/>
    <property type="project" value="UniProtKB-KW"/>
</dbReference>
<dbReference type="PANTHER" id="PTHR12412">
    <property type="entry name" value="CAP BINDING PROTEIN"/>
    <property type="match status" value="1"/>
</dbReference>
<dbReference type="GO" id="GO:0005634">
    <property type="term" value="C:nucleus"/>
    <property type="evidence" value="ECO:0007669"/>
    <property type="project" value="UniProtKB-SubCell"/>
</dbReference>
<dbReference type="InterPro" id="IPR015172">
    <property type="entry name" value="MIF4G-like_typ-1"/>
</dbReference>
<sequence>MPDKHKKQELYCVFFCFVDVDVDGRFFGVWIDTIHDTPTEISTIKIKAMTRPETSPGVTQSVKNVSSSKGFVVAMVVDAELAVAVDVVDSRVSKRLVVEDIYKASLAIVQLQVKQIVVECPEAQKEYVSGRLGNRRGAGGGGHKDVDEFGRERRNRPHSRKPYDRPSRGARGGAAPVGVGGRGGRQDESKDIESRLSSLIIKVGDKNTPTLQNNLDALSVVLEKDYAKHESTVLRTFRQCVLELPWKVTVYSTLAGLLNAKNNETGEKVVSLMHQVLCKELAKGNWVSVKVLMRFFALLVGTNTISASTLLSMIDVFLKPVIIDNGADVAISSSNSCYMFIAMSTLLWAGHSLKESSAAELGQRIKIAEMYVQRHAERNEGNNLTTVFHDALPKGSNILAYLLEVLCVVADNGWKIDTIFSPYDMFASEFSQAKSHELPALELPTNIAFTAYYTPSEFLQLVPSPADQIVHRFIMQDLISDTMAQLEANRKDCAKYLMQIHGLCGEAVCSVMTTAQHPEDVDPETTLVFEYMVIEVIFGMLLQLPESLSREMYYTSLAIELRKAEPQILANVFETVIENIIARVQSVDVECINRLSNWLAIYISNFSFQWDWVKWESAANESESAPKRSFVQETLLKLIRLSYLDRVKSMLPESCLSLIPAKAPSHNFKFTVQAMDERTREVSVAMGKCLKSKGTAEQAMAILQENYSQWSDIDEDTRQTLAREMLVEHVLLLGSKTFSHMLNAIEKFMPALQRFGDSPEAKLQIAKITEDFWLKNPQFFAITIDKMINYRVIDPATVVELLFDSSHVGKWSKFHFWEILRNTVNKVNLRVVQLQGRLAAAHAAADAMTDEADAHEQQTAESAEQVEATLGQMVQEQKDVVVSTTRHFVQLLSSADGSTDELDRAWLLGRFKEFLRTYRAQITENASTLENVAFTAESSEDARLVFSNIRMLSI</sequence>
<keyword evidence="5" id="KW-0539">Nucleus</keyword>
<protein>
    <submittedName>
        <fullName evidence="8">Nuclear cap-binding protein subunit 1</fullName>
    </submittedName>
</protein>
<reference evidence="8" key="1">
    <citation type="submission" date="2022-07" db="EMBL/GenBank/DDBJ databases">
        <title>Phylogenomic reconstructions and comparative analyses of Kickxellomycotina fungi.</title>
        <authorList>
            <person name="Reynolds N.K."/>
            <person name="Stajich J.E."/>
            <person name="Barry K."/>
            <person name="Grigoriev I.V."/>
            <person name="Crous P."/>
            <person name="Smith M.E."/>
        </authorList>
    </citation>
    <scope>NUCLEOTIDE SEQUENCE</scope>
    <source>
        <strain evidence="8">NRRL 3115</strain>
    </source>
</reference>
<dbReference type="Pfam" id="PF09088">
    <property type="entry name" value="MIF4G_like"/>
    <property type="match status" value="1"/>
</dbReference>
<dbReference type="PANTHER" id="PTHR12412:SF2">
    <property type="entry name" value="NUCLEAR CAP-BINDING PROTEIN SUBUNIT 1"/>
    <property type="match status" value="1"/>
</dbReference>
<dbReference type="OrthoDB" id="10252707at2759"/>
<evidence type="ECO:0000256" key="6">
    <source>
        <dbReference type="SAM" id="MobiDB-lite"/>
    </source>
</evidence>
<dbReference type="Pfam" id="PF09090">
    <property type="entry name" value="MIF4G_like_2"/>
    <property type="match status" value="1"/>
</dbReference>
<dbReference type="EMBL" id="JANBTW010000016">
    <property type="protein sequence ID" value="KAJ2678900.1"/>
    <property type="molecule type" value="Genomic_DNA"/>
</dbReference>
<evidence type="ECO:0000313" key="9">
    <source>
        <dbReference type="Proteomes" id="UP001151518"/>
    </source>
</evidence>
<dbReference type="GO" id="GO:0006406">
    <property type="term" value="P:mRNA export from nucleus"/>
    <property type="evidence" value="ECO:0007669"/>
    <property type="project" value="InterPro"/>
</dbReference>
<keyword evidence="3" id="KW-0507">mRNA processing</keyword>
<dbReference type="Gene3D" id="1.25.40.180">
    <property type="match status" value="3"/>
</dbReference>
<dbReference type="GO" id="GO:0005846">
    <property type="term" value="C:nuclear cap binding complex"/>
    <property type="evidence" value="ECO:0007669"/>
    <property type="project" value="InterPro"/>
</dbReference>
<dbReference type="InterPro" id="IPR027159">
    <property type="entry name" value="CBP80"/>
</dbReference>
<comment type="similarity">
    <text evidence="2">Belongs to the NCBP1 family.</text>
</comment>
<feature type="compositionally biased region" description="Basic and acidic residues" evidence="6">
    <location>
        <begin position="142"/>
        <end position="152"/>
    </location>
</feature>
<organism evidence="8 9">
    <name type="scientific">Coemansia spiralis</name>
    <dbReference type="NCBI Taxonomy" id="417178"/>
    <lineage>
        <taxon>Eukaryota</taxon>
        <taxon>Fungi</taxon>
        <taxon>Fungi incertae sedis</taxon>
        <taxon>Zoopagomycota</taxon>
        <taxon>Kickxellomycotina</taxon>
        <taxon>Kickxellomycetes</taxon>
        <taxon>Kickxellales</taxon>
        <taxon>Kickxellaceae</taxon>
        <taxon>Coemansia</taxon>
    </lineage>
</organism>
<feature type="region of interest" description="Disordered" evidence="6">
    <location>
        <begin position="131"/>
        <end position="191"/>
    </location>
</feature>
<dbReference type="SMART" id="SM00543">
    <property type="entry name" value="MIF4G"/>
    <property type="match status" value="1"/>
</dbReference>
<dbReference type="InterPro" id="IPR003890">
    <property type="entry name" value="MIF4G-like_typ-3"/>
</dbReference>
<evidence type="ECO:0000256" key="2">
    <source>
        <dbReference type="ARBA" id="ARBA00007413"/>
    </source>
</evidence>
<evidence type="ECO:0000256" key="4">
    <source>
        <dbReference type="ARBA" id="ARBA00023187"/>
    </source>
</evidence>
<dbReference type="InterPro" id="IPR016024">
    <property type="entry name" value="ARM-type_fold"/>
</dbReference>
<keyword evidence="4" id="KW-0508">mRNA splicing</keyword>
<dbReference type="GO" id="GO:0000339">
    <property type="term" value="F:RNA cap binding"/>
    <property type="evidence" value="ECO:0007669"/>
    <property type="project" value="InterPro"/>
</dbReference>